<dbReference type="AlphaFoldDB" id="A0A6G9Z9T1"/>
<dbReference type="Proteomes" id="UP000500953">
    <property type="component" value="Chromosome"/>
</dbReference>
<evidence type="ECO:0000313" key="2">
    <source>
        <dbReference type="Proteomes" id="UP000500953"/>
    </source>
</evidence>
<gene>
    <name evidence="1" type="ORF">F6W96_31330</name>
</gene>
<reference evidence="1 2" key="1">
    <citation type="journal article" date="2019" name="ACS Chem. Biol.">
        <title>Identification and Mobilization of a Cryptic Antibiotic Biosynthesis Gene Locus from a Human-Pathogenic Nocardia Isolate.</title>
        <authorList>
            <person name="Herisse M."/>
            <person name="Ishida K."/>
            <person name="Porter J.L."/>
            <person name="Howden B."/>
            <person name="Hertweck C."/>
            <person name="Stinear T.P."/>
            <person name="Pidot S.J."/>
        </authorList>
    </citation>
    <scope>NUCLEOTIDE SEQUENCE [LARGE SCALE GENOMIC DNA]</scope>
    <source>
        <strain evidence="1 2">AUSMDU00012715</strain>
    </source>
</reference>
<protein>
    <submittedName>
        <fullName evidence="1">Uncharacterized protein</fullName>
    </submittedName>
</protein>
<dbReference type="EMBL" id="CP046173">
    <property type="protein sequence ID" value="QIS22170.1"/>
    <property type="molecule type" value="Genomic_DNA"/>
</dbReference>
<accession>A0A6G9Z9T1</accession>
<dbReference type="RefSeq" id="WP_167489612.1">
    <property type="nucleotide sequence ID" value="NZ_CP046173.1"/>
</dbReference>
<evidence type="ECO:0000313" key="1">
    <source>
        <dbReference type="EMBL" id="QIS22170.1"/>
    </source>
</evidence>
<sequence length="51" mass="5457">MKTDDAESVLVVAVGLSSLRLGVDWPPDILGDWSLGGLWLIVCLTVCRDGD</sequence>
<organism evidence="1 2">
    <name type="scientific">Nocardia terpenica</name>
    <dbReference type="NCBI Taxonomy" id="455432"/>
    <lineage>
        <taxon>Bacteria</taxon>
        <taxon>Bacillati</taxon>
        <taxon>Actinomycetota</taxon>
        <taxon>Actinomycetes</taxon>
        <taxon>Mycobacteriales</taxon>
        <taxon>Nocardiaceae</taxon>
        <taxon>Nocardia</taxon>
    </lineage>
</organism>
<name>A0A6G9Z9T1_9NOCA</name>
<proteinExistence type="predicted"/>